<dbReference type="SUPFAM" id="SSF51197">
    <property type="entry name" value="Clavaminate synthase-like"/>
    <property type="match status" value="1"/>
</dbReference>
<dbReference type="GO" id="GO:0016491">
    <property type="term" value="F:oxidoreductase activity"/>
    <property type="evidence" value="ECO:0007669"/>
    <property type="project" value="UniProtKB-KW"/>
</dbReference>
<name>A0A1Y1ZYD5_9PLEO</name>
<dbReference type="AlphaFoldDB" id="A0A1Y1ZYD5"/>
<comment type="caution">
    <text evidence="5">The sequence shown here is derived from an EMBL/GenBank/DDBJ whole genome shotgun (WGS) entry which is preliminary data.</text>
</comment>
<dbReference type="InterPro" id="IPR026992">
    <property type="entry name" value="DIOX_N"/>
</dbReference>
<dbReference type="GO" id="GO:0046872">
    <property type="term" value="F:metal ion binding"/>
    <property type="evidence" value="ECO:0007669"/>
    <property type="project" value="UniProtKB-KW"/>
</dbReference>
<accession>A0A1Y1ZYD5</accession>
<evidence type="ECO:0000256" key="1">
    <source>
        <dbReference type="ARBA" id="ARBA00008056"/>
    </source>
</evidence>
<keyword evidence="2" id="KW-0560">Oxidoreductase</keyword>
<dbReference type="InterPro" id="IPR050231">
    <property type="entry name" value="Iron_ascorbate_oxido_reductase"/>
</dbReference>
<sequence>MSHPELKDAGIPIIDISNTSPEVAQQVLHAASTFGFLFIKNDGVTIPPKDIEDMFELSRQFFKSPREVKEEYAIHLENAGGKNKGWVAMQGESLDPEGQKQGDPKEAFNIGEPQPSLQPLPPPLSTSSALISRFQTSCHTLCTNILSLLDIALTTPSWFSSRHDQSLGPSGTIFRLLYYPSSSIAVSPNQQNIRAGAHSDYGSLTLLFRPPGNAGLEILKDPDTNAWAPVPVIPYPEELDSPPILVNIGDLLSFWTNGMLKSTVHRVAFEGGEERYSIAYFCHPRDEVELEAVPSAVIREFAGNMEGRMELERQRKRLGLEGENEEGVVLTAKQHLDRRLKVTYGLKN</sequence>
<dbReference type="Proteomes" id="UP000193144">
    <property type="component" value="Unassembled WGS sequence"/>
</dbReference>
<evidence type="ECO:0000256" key="2">
    <source>
        <dbReference type="RuleBase" id="RU003682"/>
    </source>
</evidence>
<gene>
    <name evidence="5" type="ORF">BCR34DRAFT_558956</name>
</gene>
<keyword evidence="2" id="KW-0408">Iron</keyword>
<dbReference type="GO" id="GO:0044283">
    <property type="term" value="P:small molecule biosynthetic process"/>
    <property type="evidence" value="ECO:0007669"/>
    <property type="project" value="UniProtKB-ARBA"/>
</dbReference>
<comment type="similarity">
    <text evidence="1 2">Belongs to the iron/ascorbate-dependent oxidoreductase family.</text>
</comment>
<keyword evidence="2" id="KW-0479">Metal-binding</keyword>
<organism evidence="5 6">
    <name type="scientific">Clohesyomyces aquaticus</name>
    <dbReference type="NCBI Taxonomy" id="1231657"/>
    <lineage>
        <taxon>Eukaryota</taxon>
        <taxon>Fungi</taxon>
        <taxon>Dikarya</taxon>
        <taxon>Ascomycota</taxon>
        <taxon>Pezizomycotina</taxon>
        <taxon>Dothideomycetes</taxon>
        <taxon>Pleosporomycetidae</taxon>
        <taxon>Pleosporales</taxon>
        <taxon>Lindgomycetaceae</taxon>
        <taxon>Clohesyomyces</taxon>
    </lineage>
</organism>
<dbReference type="Pfam" id="PF14226">
    <property type="entry name" value="DIOX_N"/>
    <property type="match status" value="1"/>
</dbReference>
<proteinExistence type="inferred from homology"/>
<evidence type="ECO:0000313" key="5">
    <source>
        <dbReference type="EMBL" id="ORY15266.1"/>
    </source>
</evidence>
<evidence type="ECO:0000313" key="6">
    <source>
        <dbReference type="Proteomes" id="UP000193144"/>
    </source>
</evidence>
<dbReference type="InterPro" id="IPR005123">
    <property type="entry name" value="Oxoglu/Fe-dep_dioxygenase_dom"/>
</dbReference>
<dbReference type="STRING" id="1231657.A0A1Y1ZYD5"/>
<dbReference type="PROSITE" id="PS51471">
    <property type="entry name" value="FE2OG_OXY"/>
    <property type="match status" value="1"/>
</dbReference>
<evidence type="ECO:0000259" key="4">
    <source>
        <dbReference type="PROSITE" id="PS51471"/>
    </source>
</evidence>
<dbReference type="OrthoDB" id="288590at2759"/>
<evidence type="ECO:0000256" key="3">
    <source>
        <dbReference type="SAM" id="MobiDB-lite"/>
    </source>
</evidence>
<dbReference type="Pfam" id="PF03171">
    <property type="entry name" value="2OG-FeII_Oxy"/>
    <property type="match status" value="1"/>
</dbReference>
<keyword evidence="6" id="KW-1185">Reference proteome</keyword>
<dbReference type="PANTHER" id="PTHR47990">
    <property type="entry name" value="2-OXOGLUTARATE (2OG) AND FE(II)-DEPENDENT OXYGENASE SUPERFAMILY PROTEIN-RELATED"/>
    <property type="match status" value="1"/>
</dbReference>
<dbReference type="EMBL" id="MCFA01000026">
    <property type="protein sequence ID" value="ORY15266.1"/>
    <property type="molecule type" value="Genomic_DNA"/>
</dbReference>
<protein>
    <recommendedName>
        <fullName evidence="4">Fe2OG dioxygenase domain-containing protein</fullName>
    </recommendedName>
</protein>
<feature type="domain" description="Fe2OG dioxygenase" evidence="4">
    <location>
        <begin position="169"/>
        <end position="284"/>
    </location>
</feature>
<feature type="compositionally biased region" description="Basic and acidic residues" evidence="3">
    <location>
        <begin position="97"/>
        <end position="106"/>
    </location>
</feature>
<dbReference type="InterPro" id="IPR027443">
    <property type="entry name" value="IPNS-like_sf"/>
</dbReference>
<reference evidence="5 6" key="1">
    <citation type="submission" date="2016-07" db="EMBL/GenBank/DDBJ databases">
        <title>Pervasive Adenine N6-methylation of Active Genes in Fungi.</title>
        <authorList>
            <consortium name="DOE Joint Genome Institute"/>
            <person name="Mondo S.J."/>
            <person name="Dannebaum R.O."/>
            <person name="Kuo R.C."/>
            <person name="Labutti K."/>
            <person name="Haridas S."/>
            <person name="Kuo A."/>
            <person name="Salamov A."/>
            <person name="Ahrendt S.R."/>
            <person name="Lipzen A."/>
            <person name="Sullivan W."/>
            <person name="Andreopoulos W.B."/>
            <person name="Clum A."/>
            <person name="Lindquist E."/>
            <person name="Daum C."/>
            <person name="Ramamoorthy G.K."/>
            <person name="Gryganskyi A."/>
            <person name="Culley D."/>
            <person name="Magnuson J.K."/>
            <person name="James T.Y."/>
            <person name="O'Malley M.A."/>
            <person name="Stajich J.E."/>
            <person name="Spatafora J.W."/>
            <person name="Visel A."/>
            <person name="Grigoriev I.V."/>
        </authorList>
    </citation>
    <scope>NUCLEOTIDE SEQUENCE [LARGE SCALE GENOMIC DNA]</scope>
    <source>
        <strain evidence="5 6">CBS 115471</strain>
    </source>
</reference>
<dbReference type="InterPro" id="IPR044861">
    <property type="entry name" value="IPNS-like_FE2OG_OXY"/>
</dbReference>
<dbReference type="FunFam" id="2.60.120.330:FF:000051">
    <property type="entry name" value="Clavaminate synthase-like protein"/>
    <property type="match status" value="1"/>
</dbReference>
<dbReference type="Gene3D" id="2.60.120.330">
    <property type="entry name" value="B-lactam Antibiotic, Isopenicillin N Synthase, Chain"/>
    <property type="match status" value="1"/>
</dbReference>
<feature type="region of interest" description="Disordered" evidence="3">
    <location>
        <begin position="93"/>
        <end position="122"/>
    </location>
</feature>